<feature type="compositionally biased region" description="Low complexity" evidence="2">
    <location>
        <begin position="100"/>
        <end position="117"/>
    </location>
</feature>
<gene>
    <name evidence="3" type="ORF">BASA50_001801</name>
</gene>
<accession>A0ABQ8FN16</accession>
<feature type="region of interest" description="Disordered" evidence="2">
    <location>
        <begin position="21"/>
        <end position="131"/>
    </location>
</feature>
<feature type="compositionally biased region" description="Polar residues" evidence="2">
    <location>
        <begin position="28"/>
        <end position="39"/>
    </location>
</feature>
<feature type="region of interest" description="Disordered" evidence="2">
    <location>
        <begin position="397"/>
        <end position="422"/>
    </location>
</feature>
<comment type="caution">
    <text evidence="3">The sequence shown here is derived from an EMBL/GenBank/DDBJ whole genome shotgun (WGS) entry which is preliminary data.</text>
</comment>
<protein>
    <submittedName>
        <fullName evidence="3">Uncharacterized protein</fullName>
    </submittedName>
</protein>
<feature type="region of interest" description="Disordered" evidence="2">
    <location>
        <begin position="500"/>
        <end position="543"/>
    </location>
</feature>
<dbReference type="Proteomes" id="UP001648503">
    <property type="component" value="Unassembled WGS sequence"/>
</dbReference>
<feature type="compositionally biased region" description="Polar residues" evidence="2">
    <location>
        <begin position="504"/>
        <end position="520"/>
    </location>
</feature>
<name>A0ABQ8FN16_9FUNG</name>
<organism evidence="3 4">
    <name type="scientific">Batrachochytrium salamandrivorans</name>
    <dbReference type="NCBI Taxonomy" id="1357716"/>
    <lineage>
        <taxon>Eukaryota</taxon>
        <taxon>Fungi</taxon>
        <taxon>Fungi incertae sedis</taxon>
        <taxon>Chytridiomycota</taxon>
        <taxon>Chytridiomycota incertae sedis</taxon>
        <taxon>Chytridiomycetes</taxon>
        <taxon>Rhizophydiales</taxon>
        <taxon>Rhizophydiales incertae sedis</taxon>
        <taxon>Batrachochytrium</taxon>
    </lineage>
</organism>
<sequence>MHTTVDTATISVISATAARTSTAHNRVKSTTASSGTTPLLSVHPVRRGQSGPRKAAASTTMPSPPIARAVSSTTLLSRRSTSTSDSSRLVPSTTTKGRTSRQSEQSSSQDESCLSTDHQPSGLTAAAPQSKLPILKKKPSIIRPVPDFAKLHRAWETKLAMGKPIKPTTVAEPTFATALPQTKHSGVGSTDINVHLTNPFAKGSGGSGSKDTIMTTKAINTTYIKPLHPLRAKASAPVVSLSRGVTVHEGVKPTTAKPIDESVSNYGEANEFNNAFLADILTSVTSGELDQSQLGDTRSYGVLKRRTTLGQLGHFAGGDADENGVDRAFGTTSNIRAVGGMASAIRREDIMSLKRTSLFQAPIRVPRKPDQAKLLRQNIDPNGPLVVAERELAASQQQQAEVQRYPSRSLGQASRTPVAPKTALLPFTPKSVVNKNLARELGRVLMETVGSPMRDAMTLNQKGIQQPQQLKPPLLLGGGVEGWVETGPVVQKAISSGEDRFTPAMNSDTGWTLDTTTGSQADIKDGIEGNVDTRQSPLESQSRLDRNCSVPIEGTMSIRKPRVQLPNPFDVLGITPRPTQEQVGSDPVLSTADRVDLPLYEIIHLEPLFLSRRNSGEASLSGPLCLSSERRKDGVTMTSLQSELDALTSMEEELLRELENELQLN</sequence>
<feature type="coiled-coil region" evidence="1">
    <location>
        <begin position="637"/>
        <end position="664"/>
    </location>
</feature>
<evidence type="ECO:0000313" key="3">
    <source>
        <dbReference type="EMBL" id="KAH6601123.1"/>
    </source>
</evidence>
<keyword evidence="4" id="KW-1185">Reference proteome</keyword>
<evidence type="ECO:0000256" key="1">
    <source>
        <dbReference type="SAM" id="Coils"/>
    </source>
</evidence>
<dbReference type="EMBL" id="JAFCIX010000017">
    <property type="protein sequence ID" value="KAH6601123.1"/>
    <property type="molecule type" value="Genomic_DNA"/>
</dbReference>
<feature type="compositionally biased region" description="Polar residues" evidence="2">
    <location>
        <begin position="532"/>
        <end position="541"/>
    </location>
</feature>
<evidence type="ECO:0000256" key="2">
    <source>
        <dbReference type="SAM" id="MobiDB-lite"/>
    </source>
</evidence>
<feature type="compositionally biased region" description="Low complexity" evidence="2">
    <location>
        <begin position="71"/>
        <end position="89"/>
    </location>
</feature>
<reference evidence="3 4" key="1">
    <citation type="submission" date="2021-02" db="EMBL/GenBank/DDBJ databases">
        <title>Variation within the Batrachochytrium salamandrivorans European outbreak.</title>
        <authorList>
            <person name="Kelly M."/>
            <person name="Pasmans F."/>
            <person name="Shea T.P."/>
            <person name="Munoz J.F."/>
            <person name="Carranza S."/>
            <person name="Cuomo C.A."/>
            <person name="Martel A."/>
        </authorList>
    </citation>
    <scope>NUCLEOTIDE SEQUENCE [LARGE SCALE GENOMIC DNA]</scope>
    <source>
        <strain evidence="3 4">AMFP18/2</strain>
    </source>
</reference>
<proteinExistence type="predicted"/>
<evidence type="ECO:0000313" key="4">
    <source>
        <dbReference type="Proteomes" id="UP001648503"/>
    </source>
</evidence>
<keyword evidence="1" id="KW-0175">Coiled coil</keyword>